<dbReference type="PROSITE" id="PS50846">
    <property type="entry name" value="HMA_2"/>
    <property type="match status" value="2"/>
</dbReference>
<dbReference type="InterPro" id="IPR017969">
    <property type="entry name" value="Heavy-metal-associated_CS"/>
</dbReference>
<dbReference type="Gene3D" id="3.30.70.100">
    <property type="match status" value="2"/>
</dbReference>
<evidence type="ECO:0000256" key="2">
    <source>
        <dbReference type="ARBA" id="ARBA00022723"/>
    </source>
</evidence>
<keyword evidence="5" id="KW-1278">Translocase</keyword>
<protein>
    <submittedName>
        <fullName evidence="8">Heavy metal translocating P-type ATPase</fullName>
    </submittedName>
</protein>
<dbReference type="PANTHER" id="PTHR43520:SF8">
    <property type="entry name" value="P-TYPE CU(+) TRANSPORTER"/>
    <property type="match status" value="1"/>
</dbReference>
<dbReference type="InterPro" id="IPR006122">
    <property type="entry name" value="HMA_Cu_ion-bd"/>
</dbReference>
<reference evidence="8 9" key="1">
    <citation type="submission" date="2018-09" db="EMBL/GenBank/DDBJ databases">
        <title>Discovery and Ecogenomic Context for Candidatus Cryosericales, a Global Caldiserica Order Active in Thawing Permafrost.</title>
        <authorList>
            <person name="Martinez M.A."/>
            <person name="Woodcroft B.J."/>
            <person name="Ignacio Espinoza J.C."/>
            <person name="Zayed A."/>
            <person name="Singleton C.M."/>
            <person name="Boyd J."/>
            <person name="Li Y.-F."/>
            <person name="Purvine S."/>
            <person name="Maughan H."/>
            <person name="Hodgkins S.B."/>
            <person name="Anderson D."/>
            <person name="Sederholm M."/>
            <person name="Temperton B."/>
            <person name="Saleska S.R."/>
            <person name="Tyson G.W."/>
            <person name="Rich V.I."/>
        </authorList>
    </citation>
    <scope>NUCLEOTIDE SEQUENCE [LARGE SCALE GENOMIC DNA]</scope>
    <source>
        <strain evidence="8 9">SMC5</strain>
    </source>
</reference>
<accession>A0A398DH53</accession>
<comment type="subcellular location">
    <subcellularLocation>
        <location evidence="1">Endomembrane system</location>
        <topology evidence="1">Multi-pass membrane protein</topology>
    </subcellularLocation>
</comment>
<dbReference type="NCBIfam" id="TIGR00003">
    <property type="entry name" value="copper ion binding protein"/>
    <property type="match status" value="1"/>
</dbReference>
<evidence type="ECO:0000256" key="4">
    <source>
        <dbReference type="ARBA" id="ARBA00022842"/>
    </source>
</evidence>
<dbReference type="Pfam" id="PF00403">
    <property type="entry name" value="HMA"/>
    <property type="match status" value="2"/>
</dbReference>
<feature type="non-terminal residue" evidence="8">
    <location>
        <position position="109"/>
    </location>
</feature>
<dbReference type="RefSeq" id="WP_165848935.1">
    <property type="nucleotide sequence ID" value="NZ_QXIU01000066.1"/>
</dbReference>
<proteinExistence type="predicted"/>
<keyword evidence="3" id="KW-0187">Copper transport</keyword>
<comment type="caution">
    <text evidence="8">The sequence shown here is derived from an EMBL/GenBank/DDBJ whole genome shotgun (WGS) entry which is preliminary data.</text>
</comment>
<dbReference type="GO" id="GO:0005507">
    <property type="term" value="F:copper ion binding"/>
    <property type="evidence" value="ECO:0007669"/>
    <property type="project" value="InterPro"/>
</dbReference>
<keyword evidence="3" id="KW-0813">Transport</keyword>
<dbReference type="GO" id="GO:0043682">
    <property type="term" value="F:P-type divalent copper transporter activity"/>
    <property type="evidence" value="ECO:0007669"/>
    <property type="project" value="TreeGrafter"/>
</dbReference>
<keyword evidence="6" id="KW-0186">Copper</keyword>
<evidence type="ECO:0000256" key="1">
    <source>
        <dbReference type="ARBA" id="ARBA00004127"/>
    </source>
</evidence>
<dbReference type="PANTHER" id="PTHR43520">
    <property type="entry name" value="ATP7, ISOFORM B"/>
    <property type="match status" value="1"/>
</dbReference>
<evidence type="ECO:0000259" key="7">
    <source>
        <dbReference type="PROSITE" id="PS50846"/>
    </source>
</evidence>
<dbReference type="CDD" id="cd00371">
    <property type="entry name" value="HMA"/>
    <property type="match status" value="2"/>
</dbReference>
<sequence>MKTKDLGITGMTCAACAIAVERSVKKLDGVASAAVNPATEKLTVEYDETRVDDEALKASIEKAGYGVAQPSAAKTVVIPVRGMTCAACSAAIERALRKLAGVTSASVNL</sequence>
<dbReference type="EMBL" id="QXIU01000066">
    <property type="protein sequence ID" value="RIE13753.1"/>
    <property type="molecule type" value="Genomic_DNA"/>
</dbReference>
<dbReference type="PROSITE" id="PS01047">
    <property type="entry name" value="HMA_1"/>
    <property type="match status" value="1"/>
</dbReference>
<evidence type="ECO:0000256" key="5">
    <source>
        <dbReference type="ARBA" id="ARBA00022967"/>
    </source>
</evidence>
<keyword evidence="2" id="KW-0479">Metal-binding</keyword>
<keyword evidence="3" id="KW-0406">Ion transport</keyword>
<gene>
    <name evidence="8" type="ORF">SMC5_02520</name>
</gene>
<feature type="domain" description="HMA" evidence="7">
    <location>
        <begin position="74"/>
        <end position="109"/>
    </location>
</feature>
<dbReference type="GO" id="GO:0016020">
    <property type="term" value="C:membrane"/>
    <property type="evidence" value="ECO:0007669"/>
    <property type="project" value="TreeGrafter"/>
</dbReference>
<feature type="domain" description="HMA" evidence="7">
    <location>
        <begin position="2"/>
        <end position="68"/>
    </location>
</feature>
<dbReference type="GO" id="GO:0055070">
    <property type="term" value="P:copper ion homeostasis"/>
    <property type="evidence" value="ECO:0007669"/>
    <property type="project" value="TreeGrafter"/>
</dbReference>
<evidence type="ECO:0000313" key="8">
    <source>
        <dbReference type="EMBL" id="RIE13753.1"/>
    </source>
</evidence>
<dbReference type="AlphaFoldDB" id="A0A398DH53"/>
<evidence type="ECO:0000256" key="6">
    <source>
        <dbReference type="ARBA" id="ARBA00023008"/>
    </source>
</evidence>
<dbReference type="FunFam" id="3.30.70.100:FF:000005">
    <property type="entry name" value="Copper-exporting P-type ATPase A"/>
    <property type="match status" value="1"/>
</dbReference>
<dbReference type="InterPro" id="IPR006121">
    <property type="entry name" value="HMA_dom"/>
</dbReference>
<evidence type="ECO:0000256" key="3">
    <source>
        <dbReference type="ARBA" id="ARBA00022796"/>
    </source>
</evidence>
<evidence type="ECO:0000313" key="9">
    <source>
        <dbReference type="Proteomes" id="UP000266489"/>
    </source>
</evidence>
<dbReference type="Proteomes" id="UP000266489">
    <property type="component" value="Unassembled WGS sequence"/>
</dbReference>
<dbReference type="InterPro" id="IPR036163">
    <property type="entry name" value="HMA_dom_sf"/>
</dbReference>
<dbReference type="SUPFAM" id="SSF55008">
    <property type="entry name" value="HMA, heavy metal-associated domain"/>
    <property type="match status" value="2"/>
</dbReference>
<name>A0A398DH53_9BACT</name>
<organism evidence="8 9">
    <name type="scientific">Candidatus Cryosericum odellii</name>
    <dbReference type="NCBI Taxonomy" id="2290917"/>
    <lineage>
        <taxon>Bacteria</taxon>
        <taxon>Pseudomonadati</taxon>
        <taxon>Caldisericota/Cryosericota group</taxon>
        <taxon>Candidatus Cryosericota</taxon>
        <taxon>Candidatus Cryosericia</taxon>
        <taxon>Candidatus Cryosericales</taxon>
        <taxon>Candidatus Cryosericaceae</taxon>
        <taxon>Candidatus Cryosericum</taxon>
    </lineage>
</organism>
<keyword evidence="4" id="KW-0460">Magnesium</keyword>